<dbReference type="Pfam" id="PF06839">
    <property type="entry name" value="Zn_ribbon_GRF"/>
    <property type="match status" value="1"/>
</dbReference>
<sequence length="122" mass="13839">MSRRNCHSSHGGGSMGLGIIPICNCGERTVVKMARTSKNAGRYFWSCRNYKSGAGNVTWCNYFKWCNEEEVDENDVIIDRKRSKICDMEKTMKALKRRMKLLVSVICVLIVVIIVMLCVLLG</sequence>
<dbReference type="PROSITE" id="PS51999">
    <property type="entry name" value="ZF_GRF"/>
    <property type="match status" value="1"/>
</dbReference>
<proteinExistence type="predicted"/>
<keyword evidence="1" id="KW-0479">Metal-binding</keyword>
<evidence type="ECO:0000313" key="8">
    <source>
        <dbReference type="RefSeq" id="XP_022632865.1"/>
    </source>
</evidence>
<accession>A0A3Q0EMJ0</accession>
<keyword evidence="5" id="KW-0472">Membrane</keyword>
<evidence type="ECO:0000256" key="1">
    <source>
        <dbReference type="ARBA" id="ARBA00022723"/>
    </source>
</evidence>
<dbReference type="AlphaFoldDB" id="A0A3Q0EMJ0"/>
<dbReference type="STRING" id="3916.A0A3Q0EMJ0"/>
<feature type="domain" description="GRF-type" evidence="6">
    <location>
        <begin position="23"/>
        <end position="69"/>
    </location>
</feature>
<evidence type="ECO:0000313" key="7">
    <source>
        <dbReference type="Proteomes" id="UP000087766"/>
    </source>
</evidence>
<reference evidence="8" key="1">
    <citation type="submission" date="2025-08" db="UniProtKB">
        <authorList>
            <consortium name="RefSeq"/>
        </authorList>
    </citation>
    <scope>IDENTIFICATION</scope>
    <source>
        <tissue evidence="8">Leaf</tissue>
    </source>
</reference>
<dbReference type="GeneID" id="111240970"/>
<evidence type="ECO:0000256" key="4">
    <source>
        <dbReference type="PROSITE-ProRule" id="PRU01343"/>
    </source>
</evidence>
<dbReference type="InterPro" id="IPR010666">
    <property type="entry name" value="Znf_GRF"/>
</dbReference>
<keyword evidence="5" id="KW-1133">Transmembrane helix</keyword>
<dbReference type="PANTHER" id="PTHR33248">
    <property type="entry name" value="ZINC ION-BINDING PROTEIN"/>
    <property type="match status" value="1"/>
</dbReference>
<dbReference type="OrthoDB" id="1436656at2759"/>
<dbReference type="KEGG" id="vra:111240970"/>
<organism evidence="7 8">
    <name type="scientific">Vigna radiata var. radiata</name>
    <name type="common">Mung bean</name>
    <name type="synonym">Phaseolus aureus</name>
    <dbReference type="NCBI Taxonomy" id="3916"/>
    <lineage>
        <taxon>Eukaryota</taxon>
        <taxon>Viridiplantae</taxon>
        <taxon>Streptophyta</taxon>
        <taxon>Embryophyta</taxon>
        <taxon>Tracheophyta</taxon>
        <taxon>Spermatophyta</taxon>
        <taxon>Magnoliopsida</taxon>
        <taxon>eudicotyledons</taxon>
        <taxon>Gunneridae</taxon>
        <taxon>Pentapetalae</taxon>
        <taxon>rosids</taxon>
        <taxon>fabids</taxon>
        <taxon>Fabales</taxon>
        <taxon>Fabaceae</taxon>
        <taxon>Papilionoideae</taxon>
        <taxon>50 kb inversion clade</taxon>
        <taxon>NPAAA clade</taxon>
        <taxon>indigoferoid/millettioid clade</taxon>
        <taxon>Phaseoleae</taxon>
        <taxon>Vigna</taxon>
    </lineage>
</organism>
<keyword evidence="7" id="KW-1185">Reference proteome</keyword>
<feature type="transmembrane region" description="Helical" evidence="5">
    <location>
        <begin position="101"/>
        <end position="121"/>
    </location>
</feature>
<keyword evidence="3" id="KW-0862">Zinc</keyword>
<dbReference type="RefSeq" id="XP_022632865.1">
    <property type="nucleotide sequence ID" value="XM_022777144.1"/>
</dbReference>
<evidence type="ECO:0000256" key="2">
    <source>
        <dbReference type="ARBA" id="ARBA00022771"/>
    </source>
</evidence>
<evidence type="ECO:0000259" key="6">
    <source>
        <dbReference type="PROSITE" id="PS51999"/>
    </source>
</evidence>
<protein>
    <submittedName>
        <fullName evidence="8">Uncharacterized protein LOC111240970</fullName>
    </submittedName>
</protein>
<name>A0A3Q0EMJ0_VIGRR</name>
<gene>
    <name evidence="8" type="primary">LOC111240970</name>
</gene>
<keyword evidence="2 4" id="KW-0863">Zinc-finger</keyword>
<keyword evidence="5" id="KW-0812">Transmembrane</keyword>
<dbReference type="GO" id="GO:0008270">
    <property type="term" value="F:zinc ion binding"/>
    <property type="evidence" value="ECO:0007669"/>
    <property type="project" value="UniProtKB-KW"/>
</dbReference>
<evidence type="ECO:0000256" key="5">
    <source>
        <dbReference type="SAM" id="Phobius"/>
    </source>
</evidence>
<dbReference type="Proteomes" id="UP000087766">
    <property type="component" value="Unplaced"/>
</dbReference>
<evidence type="ECO:0000256" key="3">
    <source>
        <dbReference type="ARBA" id="ARBA00022833"/>
    </source>
</evidence>